<evidence type="ECO:0000259" key="9">
    <source>
        <dbReference type="Pfam" id="PF09240"/>
    </source>
</evidence>
<evidence type="ECO:0000256" key="1">
    <source>
        <dbReference type="ARBA" id="ARBA00004479"/>
    </source>
</evidence>
<evidence type="ECO:0000256" key="8">
    <source>
        <dbReference type="SAM" id="Phobius"/>
    </source>
</evidence>
<keyword evidence="6" id="KW-0675">Receptor</keyword>
<keyword evidence="5 8" id="KW-0472">Membrane</keyword>
<dbReference type="GO" id="GO:0009897">
    <property type="term" value="C:external side of plasma membrane"/>
    <property type="evidence" value="ECO:0007669"/>
    <property type="project" value="TreeGrafter"/>
</dbReference>
<proteinExistence type="predicted"/>
<dbReference type="SUPFAM" id="SSF49265">
    <property type="entry name" value="Fibronectin type III"/>
    <property type="match status" value="2"/>
</dbReference>
<comment type="subcellular location">
    <subcellularLocation>
        <location evidence="1">Membrane</location>
        <topology evidence="1">Single-pass type I membrane protein</topology>
    </subcellularLocation>
</comment>
<dbReference type="GeneID" id="106631860"/>
<evidence type="ECO:0000256" key="4">
    <source>
        <dbReference type="ARBA" id="ARBA00022989"/>
    </source>
</evidence>
<keyword evidence="3" id="KW-0732">Signal</keyword>
<dbReference type="InterPro" id="IPR003961">
    <property type="entry name" value="FN3_dom"/>
</dbReference>
<sequence length="470" mass="54193">MRPSSGTENHGWTETTVNLCQSLLALSSLAASVGEGARVHCTLSAEVPLSPAQKVLLGATHPGETALVSPEMSFFDSDALRLHNVIWATKDDSRVILSWNNNLTKEEAKKYTVKYILSYKFFNTTKERKERLQEKEKKIHLQLHSGFNAKVKTQLFAKETEDIIKESDWTELTYKAPPVYIQNLSCIIYNISFFNCTWHIKAEAPEDIQIFTSYRHVGKVFACQQYIKNARKKNIGCYMKEIHFQPSRKINLNITVRNLRNSSRGLSYFKAFTPQKIEKLNPPINISVSLENRSIKIDWKPPPTIGSARKKCFLYQVKITDHKIANVTAENYKYPFHKPAKRCAAQVRVKKEICIANKIWSEWSEPVFIHDEKTMDILLLSLTLFCSLVFLGVLLIYACRRYRCLEVLTTPVPHPSNNIKTWLADETHQQQHMSMQMEMNSEVILRTAEENRDGNIQLQKCLKEFMLEDL</sequence>
<evidence type="ECO:0000256" key="3">
    <source>
        <dbReference type="ARBA" id="ARBA00022729"/>
    </source>
</evidence>
<dbReference type="GO" id="GO:0004896">
    <property type="term" value="F:cytokine receptor activity"/>
    <property type="evidence" value="ECO:0007669"/>
    <property type="project" value="TreeGrafter"/>
</dbReference>
<evidence type="ECO:0000313" key="11">
    <source>
        <dbReference type="RefSeq" id="XP_030914228.1"/>
    </source>
</evidence>
<dbReference type="OrthoDB" id="9890439at2759"/>
<dbReference type="Gene3D" id="2.60.40.10">
    <property type="entry name" value="Immunoglobulins"/>
    <property type="match status" value="3"/>
</dbReference>
<dbReference type="AlphaFoldDB" id="A0A8N5HYI7"/>
<feature type="domain" description="Type I cytokine receptor cytokine-binding" evidence="9">
    <location>
        <begin position="183"/>
        <end position="276"/>
    </location>
</feature>
<organism evidence="10 11">
    <name type="scientific">Geospiza fortis</name>
    <name type="common">Medium ground-finch</name>
    <dbReference type="NCBI Taxonomy" id="48883"/>
    <lineage>
        <taxon>Eukaryota</taxon>
        <taxon>Metazoa</taxon>
        <taxon>Chordata</taxon>
        <taxon>Craniata</taxon>
        <taxon>Vertebrata</taxon>
        <taxon>Euteleostomi</taxon>
        <taxon>Archelosauria</taxon>
        <taxon>Archosauria</taxon>
        <taxon>Dinosauria</taxon>
        <taxon>Saurischia</taxon>
        <taxon>Theropoda</taxon>
        <taxon>Coelurosauria</taxon>
        <taxon>Aves</taxon>
        <taxon>Neognathae</taxon>
        <taxon>Neoaves</taxon>
        <taxon>Telluraves</taxon>
        <taxon>Australaves</taxon>
        <taxon>Passeriformes</taxon>
        <taxon>Thraupidae</taxon>
        <taxon>Geospiza</taxon>
    </lineage>
</organism>
<dbReference type="InterPro" id="IPR013783">
    <property type="entry name" value="Ig-like_fold"/>
</dbReference>
<evidence type="ECO:0000256" key="5">
    <source>
        <dbReference type="ARBA" id="ARBA00023136"/>
    </source>
</evidence>
<dbReference type="PANTHER" id="PTHR23037:SF46">
    <property type="entry name" value="INTERLEUKIN 5 RECEPTOR SUBUNIT ALPHA"/>
    <property type="match status" value="1"/>
</dbReference>
<dbReference type="RefSeq" id="XP_030914228.1">
    <property type="nucleotide sequence ID" value="XM_031058368.1"/>
</dbReference>
<keyword evidence="7" id="KW-0325">Glycoprotein</keyword>
<keyword evidence="10" id="KW-1185">Reference proteome</keyword>
<dbReference type="CDD" id="cd00063">
    <property type="entry name" value="FN3"/>
    <property type="match status" value="1"/>
</dbReference>
<evidence type="ECO:0000256" key="7">
    <source>
        <dbReference type="ARBA" id="ARBA00023180"/>
    </source>
</evidence>
<name>A0A8N5HYI7_GEOFO</name>
<accession>A0A8N5HYI7</accession>
<reference evidence="11" key="1">
    <citation type="submission" date="2025-08" db="UniProtKB">
        <authorList>
            <consortium name="RefSeq"/>
        </authorList>
    </citation>
    <scope>IDENTIFICATION</scope>
</reference>
<evidence type="ECO:0000256" key="2">
    <source>
        <dbReference type="ARBA" id="ARBA00022692"/>
    </source>
</evidence>
<dbReference type="Pfam" id="PF09240">
    <property type="entry name" value="IL6Ra-bind"/>
    <property type="match status" value="1"/>
</dbReference>
<evidence type="ECO:0000256" key="6">
    <source>
        <dbReference type="ARBA" id="ARBA00023170"/>
    </source>
</evidence>
<dbReference type="Proteomes" id="UP000504602">
    <property type="component" value="Unplaced"/>
</dbReference>
<evidence type="ECO:0000313" key="10">
    <source>
        <dbReference type="Proteomes" id="UP000504602"/>
    </source>
</evidence>
<protein>
    <submittedName>
        <fullName evidence="11">Interleukin-5 receptor subunit alpha-like</fullName>
    </submittedName>
</protein>
<dbReference type="InterPro" id="IPR036116">
    <property type="entry name" value="FN3_sf"/>
</dbReference>
<dbReference type="PANTHER" id="PTHR23037">
    <property type="entry name" value="CYTOKINE RECEPTOR"/>
    <property type="match status" value="1"/>
</dbReference>
<keyword evidence="2 8" id="KW-0812">Transmembrane</keyword>
<dbReference type="InterPro" id="IPR015321">
    <property type="entry name" value="TypeI_recpt_CBD"/>
</dbReference>
<keyword evidence="4 8" id="KW-1133">Transmembrane helix</keyword>
<feature type="transmembrane region" description="Helical" evidence="8">
    <location>
        <begin position="377"/>
        <end position="398"/>
    </location>
</feature>
<gene>
    <name evidence="11" type="primary">LOC106631860</name>
</gene>